<dbReference type="EMBL" id="BAAANN010000052">
    <property type="protein sequence ID" value="GAA1989571.1"/>
    <property type="molecule type" value="Genomic_DNA"/>
</dbReference>
<comment type="caution">
    <text evidence="2">The sequence shown here is derived from an EMBL/GenBank/DDBJ whole genome shotgun (WGS) entry which is preliminary data.</text>
</comment>
<keyword evidence="3" id="KW-1185">Reference proteome</keyword>
<organism evidence="2 3">
    <name type="scientific">Amycolatopsis minnesotensis</name>
    <dbReference type="NCBI Taxonomy" id="337894"/>
    <lineage>
        <taxon>Bacteria</taxon>
        <taxon>Bacillati</taxon>
        <taxon>Actinomycetota</taxon>
        <taxon>Actinomycetes</taxon>
        <taxon>Pseudonocardiales</taxon>
        <taxon>Pseudonocardiaceae</taxon>
        <taxon>Amycolatopsis</taxon>
    </lineage>
</organism>
<proteinExistence type="predicted"/>
<dbReference type="SUPFAM" id="SSF52218">
    <property type="entry name" value="Flavoproteins"/>
    <property type="match status" value="1"/>
</dbReference>
<dbReference type="InterPro" id="IPR050712">
    <property type="entry name" value="NAD(P)H-dep_reductase"/>
</dbReference>
<reference evidence="2 3" key="1">
    <citation type="journal article" date="2019" name="Int. J. Syst. Evol. Microbiol.">
        <title>The Global Catalogue of Microorganisms (GCM) 10K type strain sequencing project: providing services to taxonomists for standard genome sequencing and annotation.</title>
        <authorList>
            <consortium name="The Broad Institute Genomics Platform"/>
            <consortium name="The Broad Institute Genome Sequencing Center for Infectious Disease"/>
            <person name="Wu L."/>
            <person name="Ma J."/>
        </authorList>
    </citation>
    <scope>NUCLEOTIDE SEQUENCE [LARGE SCALE GENOMIC DNA]</scope>
    <source>
        <strain evidence="2 3">JCM 14545</strain>
    </source>
</reference>
<dbReference type="Pfam" id="PF03358">
    <property type="entry name" value="FMN_red"/>
    <property type="match status" value="1"/>
</dbReference>
<evidence type="ECO:0000313" key="3">
    <source>
        <dbReference type="Proteomes" id="UP001501116"/>
    </source>
</evidence>
<feature type="domain" description="NADPH-dependent FMN reductase-like" evidence="1">
    <location>
        <begin position="4"/>
        <end position="152"/>
    </location>
</feature>
<evidence type="ECO:0000313" key="2">
    <source>
        <dbReference type="EMBL" id="GAA1989571.1"/>
    </source>
</evidence>
<dbReference type="PANTHER" id="PTHR30543">
    <property type="entry name" value="CHROMATE REDUCTASE"/>
    <property type="match status" value="1"/>
</dbReference>
<dbReference type="RefSeq" id="WP_344430796.1">
    <property type="nucleotide sequence ID" value="NZ_BAAANN010000052.1"/>
</dbReference>
<dbReference type="Proteomes" id="UP001501116">
    <property type="component" value="Unassembled WGS sequence"/>
</dbReference>
<evidence type="ECO:0000259" key="1">
    <source>
        <dbReference type="Pfam" id="PF03358"/>
    </source>
</evidence>
<protein>
    <submittedName>
        <fullName evidence="2">NAD(P)H-dependent oxidoreductase</fullName>
    </submittedName>
</protein>
<sequence length="197" mass="21108">MSGPRIAIVLGSTRPGRLGDRVCRFVAARAALVPGAAFTVLDLADYPLPFFDETLAPLANPDRVPAPSVHRWLQDVRDADGFYFLTPEYNHTVPAALKNALDFLAREAYGKPAAILSYSSTRHGGTIAGNELRLTLSKVGMLPLPESLPLANADRLLAADGTVTEVSDWADRVAAFVPKALADLVRYAVALKTVRAA</sequence>
<name>A0ABN2SMX4_9PSEU</name>
<gene>
    <name evidence="2" type="ORF">GCM10009754_79820</name>
</gene>
<dbReference type="PANTHER" id="PTHR30543:SF21">
    <property type="entry name" value="NAD(P)H-DEPENDENT FMN REDUCTASE LOT6"/>
    <property type="match status" value="1"/>
</dbReference>
<dbReference type="InterPro" id="IPR005025">
    <property type="entry name" value="FMN_Rdtase-like_dom"/>
</dbReference>
<dbReference type="InterPro" id="IPR029039">
    <property type="entry name" value="Flavoprotein-like_sf"/>
</dbReference>
<accession>A0ABN2SMX4</accession>
<dbReference type="Gene3D" id="3.40.50.360">
    <property type="match status" value="1"/>
</dbReference>